<feature type="region of interest" description="Disordered" evidence="1">
    <location>
        <begin position="248"/>
        <end position="275"/>
    </location>
</feature>
<evidence type="ECO:0000256" key="1">
    <source>
        <dbReference type="SAM" id="MobiDB-lite"/>
    </source>
</evidence>
<dbReference type="InterPro" id="IPR009511">
    <property type="entry name" value="MAD1/Cdc20-bound-Mad2-bd"/>
</dbReference>
<name>A0ABN8D5N4_9STRA</name>
<protein>
    <submittedName>
        <fullName evidence="2">Uncharacterized protein</fullName>
    </submittedName>
</protein>
<evidence type="ECO:0000313" key="3">
    <source>
        <dbReference type="Proteomes" id="UP001158986"/>
    </source>
</evidence>
<gene>
    <name evidence="2" type="ORF">PBS001_LOCUS6830</name>
</gene>
<feature type="compositionally biased region" description="Polar residues" evidence="1">
    <location>
        <begin position="250"/>
        <end position="267"/>
    </location>
</feature>
<dbReference type="EMBL" id="CAKLCB010000350">
    <property type="protein sequence ID" value="CAH0520345.1"/>
    <property type="molecule type" value="Genomic_DNA"/>
</dbReference>
<evidence type="ECO:0000313" key="2">
    <source>
        <dbReference type="EMBL" id="CAH0520345.1"/>
    </source>
</evidence>
<reference evidence="2 3" key="1">
    <citation type="submission" date="2021-11" db="EMBL/GenBank/DDBJ databases">
        <authorList>
            <person name="Islam A."/>
            <person name="Islam S."/>
            <person name="Flora M.S."/>
            <person name="Rahman M."/>
            <person name="Ziaur R.M."/>
            <person name="Epstein J.H."/>
            <person name="Hassan M."/>
            <person name="Klassen M."/>
            <person name="Woodard K."/>
            <person name="Webb A."/>
            <person name="Webby R.J."/>
            <person name="El Zowalaty M.E."/>
        </authorList>
    </citation>
    <scope>NUCLEOTIDE SEQUENCE [LARGE SCALE GENOMIC DNA]</scope>
    <source>
        <strain evidence="2">Pbs1</strain>
    </source>
</reference>
<organism evidence="2 3">
    <name type="scientific">Peronospora belbahrii</name>
    <dbReference type="NCBI Taxonomy" id="622444"/>
    <lineage>
        <taxon>Eukaryota</taxon>
        <taxon>Sar</taxon>
        <taxon>Stramenopiles</taxon>
        <taxon>Oomycota</taxon>
        <taxon>Peronosporomycetes</taxon>
        <taxon>Peronosporales</taxon>
        <taxon>Peronosporaceae</taxon>
        <taxon>Peronospora</taxon>
    </lineage>
</organism>
<dbReference type="Gene3D" id="3.30.900.20">
    <property type="match status" value="1"/>
</dbReference>
<comment type="caution">
    <text evidence="2">The sequence shown here is derived from an EMBL/GenBank/DDBJ whole genome shotgun (WGS) entry which is preliminary data.</text>
</comment>
<accession>A0ABN8D5N4</accession>
<proteinExistence type="predicted"/>
<dbReference type="Proteomes" id="UP001158986">
    <property type="component" value="Unassembled WGS sequence"/>
</dbReference>
<dbReference type="PANTHER" id="PTHR15681">
    <property type="entry name" value="MAD2L1-BINDING PROTEIN"/>
    <property type="match status" value="1"/>
</dbReference>
<sequence length="321" mass="36287">MKKLCITYRTLLDGELRAFVTQQLVKYLLFMRGQVPCLYDEVRQFVETFQRQQQQEEVNHSNKRRLPVNGGIQKAVKCVEASEKLFQVYLKAIFSLRVKRVALIFGSSMMSPREAVLVDFDDEEVAITPASIDLYHLDQLDASLENLETLASPSPPVSREKLMRLCAQKLVRALFTCSTEYFACALPATKLHIAVLAERQHTRLPGFLPKQQFKLRLPKDKRGTWTHCLTICSSNGGSRMQKDLQHPAAEQTQSGDTSIVTSDTGIHSSSEQSSAKSSDSDMVWYVLEKPIAGFSECSFRKKNVGRIKFQATTYDNALLPK</sequence>
<dbReference type="PANTHER" id="PTHR15681:SF1">
    <property type="entry name" value="MAD2L1-BINDING PROTEIN"/>
    <property type="match status" value="1"/>
</dbReference>
<keyword evidence="3" id="KW-1185">Reference proteome</keyword>
<dbReference type="InterPro" id="IPR053729">
    <property type="entry name" value="MAD2L1BP_domain_sf"/>
</dbReference>